<evidence type="ECO:0000256" key="1">
    <source>
        <dbReference type="ARBA" id="ARBA00004251"/>
    </source>
</evidence>
<comment type="caution">
    <text evidence="22">The sequence shown here is derived from an EMBL/GenBank/DDBJ whole genome shotgun (WGS) entry which is preliminary data.</text>
</comment>
<evidence type="ECO:0000256" key="6">
    <source>
        <dbReference type="ARBA" id="ARBA00022692"/>
    </source>
</evidence>
<comment type="subunit">
    <text evidence="19">Can form homopolymers that assemble into long fibers (in vitro). Polymers of ZP2 and ZP3 organized into long filaments cross-linked by ZP1 homodimers. Interacts with ZP3.</text>
</comment>
<gene>
    <name evidence="22" type="ORF">NDU88_005356</name>
</gene>
<dbReference type="InterPro" id="IPR051148">
    <property type="entry name" value="Zona_Pellucida_Domain_gp"/>
</dbReference>
<dbReference type="SMART" id="SM00241">
    <property type="entry name" value="ZP"/>
    <property type="match status" value="1"/>
</dbReference>
<evidence type="ECO:0000256" key="14">
    <source>
        <dbReference type="ARBA" id="ARBA00038403"/>
    </source>
</evidence>
<dbReference type="GO" id="GO:0032190">
    <property type="term" value="F:acrosin binding"/>
    <property type="evidence" value="ECO:0007669"/>
    <property type="project" value="TreeGrafter"/>
</dbReference>
<dbReference type="InterPro" id="IPR055356">
    <property type="entry name" value="ZP-N"/>
</dbReference>
<dbReference type="InterPro" id="IPR001507">
    <property type="entry name" value="ZP_dom"/>
</dbReference>
<dbReference type="PANTHER" id="PTHR23343:SF4">
    <property type="entry name" value="ZONA PELLUCIDA SPERM-BINDING PROTEIN 2"/>
    <property type="match status" value="1"/>
</dbReference>
<dbReference type="GO" id="GO:0035805">
    <property type="term" value="C:egg coat"/>
    <property type="evidence" value="ECO:0007669"/>
    <property type="project" value="UniProtKB-SubCell"/>
</dbReference>
<evidence type="ECO:0000256" key="2">
    <source>
        <dbReference type="ARBA" id="ARBA00022475"/>
    </source>
</evidence>
<keyword evidence="3" id="KW-0964">Secreted</keyword>
<evidence type="ECO:0000256" key="8">
    <source>
        <dbReference type="ARBA" id="ARBA00023136"/>
    </source>
</evidence>
<dbReference type="GO" id="GO:0007339">
    <property type="term" value="P:binding of sperm to zona pellucida"/>
    <property type="evidence" value="ECO:0007669"/>
    <property type="project" value="TreeGrafter"/>
</dbReference>
<keyword evidence="9" id="KW-1015">Disulfide bond</keyword>
<dbReference type="Pfam" id="PF23736">
    <property type="entry name" value="Ig_ZP2"/>
    <property type="match status" value="1"/>
</dbReference>
<keyword evidence="23" id="KW-1185">Reference proteome</keyword>
<evidence type="ECO:0000256" key="17">
    <source>
        <dbReference type="ARBA" id="ARBA00042572"/>
    </source>
</evidence>
<organism evidence="22 23">
    <name type="scientific">Pleurodeles waltl</name>
    <name type="common">Iberian ribbed newt</name>
    <dbReference type="NCBI Taxonomy" id="8319"/>
    <lineage>
        <taxon>Eukaryota</taxon>
        <taxon>Metazoa</taxon>
        <taxon>Chordata</taxon>
        <taxon>Craniata</taxon>
        <taxon>Vertebrata</taxon>
        <taxon>Euteleostomi</taxon>
        <taxon>Amphibia</taxon>
        <taxon>Batrachia</taxon>
        <taxon>Caudata</taxon>
        <taxon>Salamandroidea</taxon>
        <taxon>Salamandridae</taxon>
        <taxon>Pleurodelinae</taxon>
        <taxon>Pleurodeles</taxon>
    </lineage>
</organism>
<keyword evidence="5" id="KW-0165">Cleavage on pair of basic residues</keyword>
<evidence type="ECO:0000256" key="20">
    <source>
        <dbReference type="SAM" id="Phobius"/>
    </source>
</evidence>
<comment type="similarity">
    <text evidence="14">Belongs to the ZP domain family. ZPA subfamily.</text>
</comment>
<dbReference type="GO" id="GO:0060468">
    <property type="term" value="P:prevention of polyspermy"/>
    <property type="evidence" value="ECO:0007669"/>
    <property type="project" value="TreeGrafter"/>
</dbReference>
<evidence type="ECO:0000256" key="11">
    <source>
        <dbReference type="ARBA" id="ARBA00023180"/>
    </source>
</evidence>
<keyword evidence="2" id="KW-1003">Cell membrane</keyword>
<evidence type="ECO:0000256" key="18">
    <source>
        <dbReference type="ARBA" id="ARBA00046021"/>
    </source>
</evidence>
<evidence type="ECO:0000256" key="19">
    <source>
        <dbReference type="ARBA" id="ARBA00046716"/>
    </source>
</evidence>
<keyword evidence="4" id="KW-0272">Extracellular matrix</keyword>
<feature type="domain" description="ZP" evidence="21">
    <location>
        <begin position="359"/>
        <end position="622"/>
    </location>
</feature>
<dbReference type="InterPro" id="IPR055355">
    <property type="entry name" value="ZP-C"/>
</dbReference>
<evidence type="ECO:0000256" key="16">
    <source>
        <dbReference type="ARBA" id="ARBA00042272"/>
    </source>
</evidence>
<evidence type="ECO:0000256" key="3">
    <source>
        <dbReference type="ARBA" id="ARBA00022525"/>
    </source>
</evidence>
<protein>
    <recommendedName>
        <fullName evidence="15">Zona pellucida sperm-binding protein 2</fullName>
    </recommendedName>
    <alternativeName>
        <fullName evidence="17">Zona pellucida glycoprotein 2</fullName>
    </alternativeName>
    <alternativeName>
        <fullName evidence="16">Zona pellucida protein A</fullName>
    </alternativeName>
</protein>
<keyword evidence="10" id="KW-0675">Receptor</keyword>
<evidence type="ECO:0000256" key="7">
    <source>
        <dbReference type="ARBA" id="ARBA00022989"/>
    </source>
</evidence>
<name>A0AAV7TAF9_PLEWA</name>
<keyword evidence="8 20" id="KW-0472">Membrane</keyword>
<dbReference type="GO" id="GO:0005886">
    <property type="term" value="C:plasma membrane"/>
    <property type="evidence" value="ECO:0007669"/>
    <property type="project" value="UniProtKB-SubCell"/>
</dbReference>
<dbReference type="PANTHER" id="PTHR23343">
    <property type="entry name" value="ZONA PELLUCIDA SPERM-BINDING PROTEIN"/>
    <property type="match status" value="1"/>
</dbReference>
<evidence type="ECO:0000256" key="15">
    <source>
        <dbReference type="ARBA" id="ARBA00040237"/>
    </source>
</evidence>
<dbReference type="InterPro" id="IPR057636">
    <property type="entry name" value="Ig_ZP2_3rd"/>
</dbReference>
<reference evidence="22" key="1">
    <citation type="journal article" date="2022" name="bioRxiv">
        <title>Sequencing and chromosome-scale assembly of the giantPleurodeles waltlgenome.</title>
        <authorList>
            <person name="Brown T."/>
            <person name="Elewa A."/>
            <person name="Iarovenko S."/>
            <person name="Subramanian E."/>
            <person name="Araus A.J."/>
            <person name="Petzold A."/>
            <person name="Susuki M."/>
            <person name="Suzuki K.-i.T."/>
            <person name="Hayashi T."/>
            <person name="Toyoda A."/>
            <person name="Oliveira C."/>
            <person name="Osipova E."/>
            <person name="Leigh N.D."/>
            <person name="Simon A."/>
            <person name="Yun M.H."/>
        </authorList>
    </citation>
    <scope>NUCLEOTIDE SEQUENCE</scope>
    <source>
        <strain evidence="22">20211129_DDA</strain>
        <tissue evidence="22">Liver</tissue>
    </source>
</reference>
<dbReference type="Pfam" id="PF23740">
    <property type="entry name" value="Ig_ZP2_3rd"/>
    <property type="match status" value="1"/>
</dbReference>
<evidence type="ECO:0000256" key="4">
    <source>
        <dbReference type="ARBA" id="ARBA00022530"/>
    </source>
</evidence>
<accession>A0AAV7TAF9</accession>
<keyword evidence="7 20" id="KW-1133">Transmembrane helix</keyword>
<evidence type="ECO:0000256" key="13">
    <source>
        <dbReference type="ARBA" id="ARBA00024183"/>
    </source>
</evidence>
<comment type="function">
    <text evidence="18">Component of the zona pellucida, an extracellular matrix surrounding oocytes which mediates sperm binding, induction of the acrosome reaction and prevents post-fertilization polyspermy. The zona pellucida is composed of 3 to 4 glycoproteins, ZP1, ZP2, ZP3, and ZP4. ZP2 may act as a secondary sperm receptor.</text>
</comment>
<keyword evidence="6 20" id="KW-0812">Transmembrane</keyword>
<evidence type="ECO:0000256" key="5">
    <source>
        <dbReference type="ARBA" id="ARBA00022685"/>
    </source>
</evidence>
<dbReference type="Gene3D" id="2.60.40.4100">
    <property type="entry name" value="Zona pellucida, ZP-C domain"/>
    <property type="match status" value="1"/>
</dbReference>
<evidence type="ECO:0000259" key="21">
    <source>
        <dbReference type="PROSITE" id="PS51034"/>
    </source>
</evidence>
<dbReference type="GO" id="GO:0035804">
    <property type="term" value="F:structural constituent of egg coat"/>
    <property type="evidence" value="ECO:0007669"/>
    <property type="project" value="TreeGrafter"/>
</dbReference>
<evidence type="ECO:0000313" key="23">
    <source>
        <dbReference type="Proteomes" id="UP001066276"/>
    </source>
</evidence>
<evidence type="ECO:0000256" key="12">
    <source>
        <dbReference type="ARBA" id="ARBA00023279"/>
    </source>
</evidence>
<proteinExistence type="inferred from homology"/>
<dbReference type="EMBL" id="JANPWB010000007">
    <property type="protein sequence ID" value="KAJ1173524.1"/>
    <property type="molecule type" value="Genomic_DNA"/>
</dbReference>
<comment type="subcellular location">
    <subcellularLocation>
        <location evidence="1">Cell membrane</location>
        <topology evidence="1">Single-pass type I membrane protein</topology>
    </subcellularLocation>
    <subcellularLocation>
        <location evidence="13">Zona pellucida</location>
    </subcellularLocation>
</comment>
<evidence type="ECO:0000256" key="9">
    <source>
        <dbReference type="ARBA" id="ARBA00023157"/>
    </source>
</evidence>
<keyword evidence="12" id="KW-0278">Fertilization</keyword>
<dbReference type="InterPro" id="IPR048290">
    <property type="entry name" value="ZP_chr"/>
</dbReference>
<dbReference type="Proteomes" id="UP001066276">
    <property type="component" value="Chromosome 4_1"/>
</dbReference>
<dbReference type="Gene3D" id="2.60.40.3210">
    <property type="entry name" value="Zona pellucida, ZP-N domain"/>
    <property type="match status" value="1"/>
</dbReference>
<evidence type="ECO:0000313" key="22">
    <source>
        <dbReference type="EMBL" id="KAJ1173524.1"/>
    </source>
</evidence>
<dbReference type="InterPro" id="IPR057638">
    <property type="entry name" value="Ig_ZP2_2nd"/>
</dbReference>
<dbReference type="PROSITE" id="PS00682">
    <property type="entry name" value="ZP_1"/>
    <property type="match status" value="1"/>
</dbReference>
<dbReference type="Pfam" id="PF23344">
    <property type="entry name" value="ZP-N"/>
    <property type="match status" value="1"/>
</dbReference>
<dbReference type="AlphaFoldDB" id="A0AAV7TAF9"/>
<dbReference type="Pfam" id="PF00100">
    <property type="entry name" value="Zona_pellucida"/>
    <property type="match status" value="1"/>
</dbReference>
<dbReference type="PRINTS" id="PR00023">
    <property type="entry name" value="ZPELLUCIDA"/>
</dbReference>
<feature type="transmembrane region" description="Helical" evidence="20">
    <location>
        <begin position="670"/>
        <end position="689"/>
    </location>
</feature>
<dbReference type="InterPro" id="IPR042235">
    <property type="entry name" value="ZP-C_dom"/>
</dbReference>
<keyword evidence="11" id="KW-0325">Glycoprotein</keyword>
<sequence length="699" mass="77954">MASAGRSLFGVALRLCSEFGTSSPLARLRLFFLLGCLVLKLTDAEILLEFPGHVSCLNDSIRVTLPEDERSVKELCVLDSEQKMPVGCDYFGDKWTIVASPNCMEYEGGEPHLKLHLVCSVDAKYKKVTYNVSCKDVQYDQPLVKVAQAVNCTEHDMSIAFALNPATSWAEVLATWYLGVHTVRTFYWLFSQANQLGYNIIHDQAKHLLIMMASYNTSGVQVYKQGSHVLYLADTTVIAAQGSHREHVHAPMMCVSGPFICNATHLTIVIPAFPGTINSININGKNIPINSLAKNGVFLDTQRGFNLAIDRHTWQGNCTYPQLLVFNVTLAFLVRLNTIPVTLYPNCPCQRLPSTPVSMCTADGFMDFEVLAGSTVPDLDLRTVKIRDGSCQPTARSKEKLDFHIPLYACGTTFRLEDDYIVYENEVRALYLVQSPISRDSEYRLTVKCHYRNKGLEVGSANVVTPLPPISLARSEGPLSLVLNLFPDDSYNTPYSISQYPVVKLLREPVYLEVQLLNRNDPNLELMLNDCWATSQEDPTSQPRWNVVVDGCDFKNDNYRTLFHSVGQVSYPNYRKRFEVKTFAFVSSSQAFKSLVYFHCSAIVCDKLTPDSTLCSTICPASIGRRRRRAAAEPSSGMLASLPGPVIFEGEFSRKSKDHVAELGAPLEEGAWFTLVIIVCVLIVSVAIFKCSSRARCER</sequence>
<dbReference type="InterPro" id="IPR017977">
    <property type="entry name" value="ZP_dom_CS"/>
</dbReference>
<dbReference type="PROSITE" id="PS51034">
    <property type="entry name" value="ZP_2"/>
    <property type="match status" value="1"/>
</dbReference>
<evidence type="ECO:0000256" key="10">
    <source>
        <dbReference type="ARBA" id="ARBA00023170"/>
    </source>
</evidence>